<feature type="compositionally biased region" description="Basic and acidic residues" evidence="1">
    <location>
        <begin position="310"/>
        <end position="322"/>
    </location>
</feature>
<evidence type="ECO:0000256" key="2">
    <source>
        <dbReference type="SAM" id="Phobius"/>
    </source>
</evidence>
<sequence length="337" mass="36779">MASLERHFAVGISGLAGASLLSGAVMRRTGRRERARRFMLHERPDGSRIEVTVDIPPRARRVVLLDNGMGMPHEYWDWVCGALPADMGYVRFNAPGYGLSTPTTHYGLERHFALLRELRETYTAGLPLVLAGHSLGGYFVAAYASLHPGAAEGVSAVVMADATDVAQLRNSRRSEVDRWSRHSMLMERAYALAGLSAFRPALNKNKTYRPDINRSVTAFLAEPRTWAMAYRDYRDAMTYPALTALDVPLSVITAENNHGDNAVHHAVQAKMAALSKSSRHLIIDGADHESLLTVQAYAQMVAEVIAGEPPAERTGSERRQSAGDRPAATTAAGANRS</sequence>
<dbReference type="GO" id="GO:0003824">
    <property type="term" value="F:catalytic activity"/>
    <property type="evidence" value="ECO:0007669"/>
    <property type="project" value="UniProtKB-ARBA"/>
</dbReference>
<dbReference type="EMBL" id="BLIR01000001">
    <property type="protein sequence ID" value="GFE38154.1"/>
    <property type="molecule type" value="Genomic_DNA"/>
</dbReference>
<accession>A0A640URX2</accession>
<dbReference type="SUPFAM" id="SSF53474">
    <property type="entry name" value="alpha/beta-Hydrolases"/>
    <property type="match status" value="1"/>
</dbReference>
<feature type="domain" description="AB hydrolase-1" evidence="3">
    <location>
        <begin position="63"/>
        <end position="299"/>
    </location>
</feature>
<dbReference type="Gene3D" id="3.40.50.1820">
    <property type="entry name" value="alpha/beta hydrolase"/>
    <property type="match status" value="1"/>
</dbReference>
<comment type="caution">
    <text evidence="4">The sequence shown here is derived from an EMBL/GenBank/DDBJ whole genome shotgun (WGS) entry which is preliminary data.</text>
</comment>
<dbReference type="PANTHER" id="PTHR42886">
    <property type="entry name" value="RE40534P-RELATED"/>
    <property type="match status" value="1"/>
</dbReference>
<dbReference type="Pfam" id="PF12697">
    <property type="entry name" value="Abhydrolase_6"/>
    <property type="match status" value="1"/>
</dbReference>
<dbReference type="AlphaFoldDB" id="A0A640URX2"/>
<feature type="transmembrane region" description="Helical" evidence="2">
    <location>
        <begin position="6"/>
        <end position="26"/>
    </location>
</feature>
<feature type="region of interest" description="Disordered" evidence="1">
    <location>
        <begin position="307"/>
        <end position="337"/>
    </location>
</feature>
<evidence type="ECO:0000256" key="1">
    <source>
        <dbReference type="SAM" id="MobiDB-lite"/>
    </source>
</evidence>
<organism evidence="4 5">
    <name type="scientific">Streptomyces tubercidicus</name>
    <dbReference type="NCBI Taxonomy" id="47759"/>
    <lineage>
        <taxon>Bacteria</taxon>
        <taxon>Bacillati</taxon>
        <taxon>Actinomycetota</taxon>
        <taxon>Actinomycetes</taxon>
        <taxon>Kitasatosporales</taxon>
        <taxon>Streptomycetaceae</taxon>
        <taxon>Streptomyces</taxon>
    </lineage>
</organism>
<evidence type="ECO:0000259" key="3">
    <source>
        <dbReference type="Pfam" id="PF12697"/>
    </source>
</evidence>
<dbReference type="InterPro" id="IPR000073">
    <property type="entry name" value="AB_hydrolase_1"/>
</dbReference>
<keyword evidence="2" id="KW-0472">Membrane</keyword>
<dbReference type="PANTHER" id="PTHR42886:SF29">
    <property type="entry name" value="PUMMELIG, ISOFORM A"/>
    <property type="match status" value="1"/>
</dbReference>
<reference evidence="4 5" key="1">
    <citation type="submission" date="2019-12" db="EMBL/GenBank/DDBJ databases">
        <title>Whole genome shotgun sequence of Streptomyces tubercidicus NBRC 13090.</title>
        <authorList>
            <person name="Ichikawa N."/>
            <person name="Kimura A."/>
            <person name="Kitahashi Y."/>
            <person name="Komaki H."/>
            <person name="Tamura T."/>
        </authorList>
    </citation>
    <scope>NUCLEOTIDE SEQUENCE [LARGE SCALE GENOMIC DNA]</scope>
    <source>
        <strain evidence="4 5">NBRC 13090</strain>
    </source>
</reference>
<protein>
    <recommendedName>
        <fullName evidence="3">AB hydrolase-1 domain-containing protein</fullName>
    </recommendedName>
</protein>
<dbReference type="Proteomes" id="UP000431826">
    <property type="component" value="Unassembled WGS sequence"/>
</dbReference>
<name>A0A640URX2_9ACTN</name>
<keyword evidence="2" id="KW-0812">Transmembrane</keyword>
<dbReference type="InterPro" id="IPR029058">
    <property type="entry name" value="AB_hydrolase_fold"/>
</dbReference>
<evidence type="ECO:0000313" key="4">
    <source>
        <dbReference type="EMBL" id="GFE38154.1"/>
    </source>
</evidence>
<gene>
    <name evidence="4" type="ORF">Stube_28270</name>
</gene>
<keyword evidence="2" id="KW-1133">Transmembrane helix</keyword>
<keyword evidence="5" id="KW-1185">Reference proteome</keyword>
<dbReference type="OrthoDB" id="7185741at2"/>
<evidence type="ECO:0000313" key="5">
    <source>
        <dbReference type="Proteomes" id="UP000431826"/>
    </source>
</evidence>
<proteinExistence type="predicted"/>